<keyword evidence="4 15" id="KW-0645">Protease</keyword>
<dbReference type="RefSeq" id="WP_088711186.1">
    <property type="nucleotide sequence ID" value="NZ_NFZT01000001.1"/>
</dbReference>
<feature type="region of interest" description="Disordered" evidence="17">
    <location>
        <begin position="609"/>
        <end position="653"/>
    </location>
</feature>
<keyword evidence="12 15" id="KW-0482">Metalloprotease</keyword>
<evidence type="ECO:0000256" key="5">
    <source>
        <dbReference type="ARBA" id="ARBA00022692"/>
    </source>
</evidence>
<keyword evidence="10 15" id="KW-0067">ATP-binding</keyword>
<keyword evidence="19" id="KW-0132">Cell division</keyword>
<dbReference type="Gene3D" id="3.30.720.210">
    <property type="match status" value="1"/>
</dbReference>
<dbReference type="FunFam" id="1.20.58.760:FF:000001">
    <property type="entry name" value="ATP-dependent zinc metalloprotease FtsH"/>
    <property type="match status" value="1"/>
</dbReference>
<dbReference type="AlphaFoldDB" id="A0A219B238"/>
<feature type="binding site" evidence="15">
    <location>
        <position position="506"/>
    </location>
    <ligand>
        <name>Zn(2+)</name>
        <dbReference type="ChEBI" id="CHEBI:29105"/>
        <note>catalytic</note>
    </ligand>
</feature>
<evidence type="ECO:0000259" key="18">
    <source>
        <dbReference type="SMART" id="SM00382"/>
    </source>
</evidence>
<dbReference type="InterPro" id="IPR041569">
    <property type="entry name" value="AAA_lid_3"/>
</dbReference>
<dbReference type="GO" id="GO:0051301">
    <property type="term" value="P:cell division"/>
    <property type="evidence" value="ECO:0007669"/>
    <property type="project" value="UniProtKB-KW"/>
</dbReference>
<dbReference type="InterPro" id="IPR003959">
    <property type="entry name" value="ATPase_AAA_core"/>
</dbReference>
<keyword evidence="11 15" id="KW-1133">Transmembrane helix</keyword>
<dbReference type="InterPro" id="IPR003593">
    <property type="entry name" value="AAA+_ATPase"/>
</dbReference>
<dbReference type="OrthoDB" id="9809379at2"/>
<dbReference type="GO" id="GO:0006508">
    <property type="term" value="P:proteolysis"/>
    <property type="evidence" value="ECO:0007669"/>
    <property type="project" value="UniProtKB-KW"/>
</dbReference>
<feature type="transmembrane region" description="Helical" evidence="15">
    <location>
        <begin position="112"/>
        <end position="133"/>
    </location>
</feature>
<comment type="function">
    <text evidence="15">Acts as a processive, ATP-dependent zinc metallopeptidase for both cytoplasmic and membrane proteins. Plays a role in the quality control of integral membrane proteins.</text>
</comment>
<comment type="subcellular location">
    <subcellularLocation>
        <location evidence="15">Cell membrane</location>
        <topology evidence="15">Multi-pass membrane protein</topology>
        <orientation evidence="15">Cytoplasmic side</orientation>
    </subcellularLocation>
    <subcellularLocation>
        <location evidence="1">Membrane</location>
    </subcellularLocation>
</comment>
<evidence type="ECO:0000256" key="16">
    <source>
        <dbReference type="RuleBase" id="RU003651"/>
    </source>
</evidence>
<dbReference type="GO" id="GO:0005524">
    <property type="term" value="F:ATP binding"/>
    <property type="evidence" value="ECO:0007669"/>
    <property type="project" value="UniProtKB-UniRule"/>
</dbReference>
<dbReference type="SUPFAM" id="SSF52540">
    <property type="entry name" value="P-loop containing nucleoside triphosphate hydrolases"/>
    <property type="match status" value="1"/>
</dbReference>
<dbReference type="Gene3D" id="1.20.58.760">
    <property type="entry name" value="Peptidase M41"/>
    <property type="match status" value="1"/>
</dbReference>
<organism evidence="19 20">
    <name type="scientific">Pacificimonas flava</name>
    <dbReference type="NCBI Taxonomy" id="1234595"/>
    <lineage>
        <taxon>Bacteria</taxon>
        <taxon>Pseudomonadati</taxon>
        <taxon>Pseudomonadota</taxon>
        <taxon>Alphaproteobacteria</taxon>
        <taxon>Sphingomonadales</taxon>
        <taxon>Sphingosinicellaceae</taxon>
        <taxon>Pacificimonas</taxon>
    </lineage>
</organism>
<evidence type="ECO:0000313" key="20">
    <source>
        <dbReference type="Proteomes" id="UP000198462"/>
    </source>
</evidence>
<dbReference type="GO" id="GO:0004176">
    <property type="term" value="F:ATP-dependent peptidase activity"/>
    <property type="evidence" value="ECO:0007669"/>
    <property type="project" value="InterPro"/>
</dbReference>
<keyword evidence="6 15" id="KW-0479">Metal-binding</keyword>
<dbReference type="FunFam" id="3.40.50.300:FF:000001">
    <property type="entry name" value="ATP-dependent zinc metalloprotease FtsH"/>
    <property type="match status" value="1"/>
</dbReference>
<keyword evidence="5 15" id="KW-0812">Transmembrane</keyword>
<dbReference type="SMART" id="SM00382">
    <property type="entry name" value="AAA"/>
    <property type="match status" value="1"/>
</dbReference>
<dbReference type="PANTHER" id="PTHR23076:SF97">
    <property type="entry name" value="ATP-DEPENDENT ZINC METALLOPROTEASE YME1L1"/>
    <property type="match status" value="1"/>
</dbReference>
<comment type="subunit">
    <text evidence="15">Homohexamer.</text>
</comment>
<evidence type="ECO:0000256" key="17">
    <source>
        <dbReference type="SAM" id="MobiDB-lite"/>
    </source>
</evidence>
<dbReference type="Pfam" id="PF17862">
    <property type="entry name" value="AAA_lid_3"/>
    <property type="match status" value="1"/>
</dbReference>
<dbReference type="Pfam" id="PF06480">
    <property type="entry name" value="FtsH_ext"/>
    <property type="match status" value="1"/>
</dbReference>
<comment type="similarity">
    <text evidence="14 15">In the central section; belongs to the AAA ATPase family.</text>
</comment>
<dbReference type="GO" id="GO:0030163">
    <property type="term" value="P:protein catabolic process"/>
    <property type="evidence" value="ECO:0007669"/>
    <property type="project" value="UniProtKB-UniRule"/>
</dbReference>
<evidence type="ECO:0000256" key="14">
    <source>
        <dbReference type="ARBA" id="ARBA00061570"/>
    </source>
</evidence>
<comment type="cofactor">
    <cofactor evidence="15">
        <name>Zn(2+)</name>
        <dbReference type="ChEBI" id="CHEBI:29105"/>
    </cofactor>
    <text evidence="15">Binds 1 zinc ion per subunit.</text>
</comment>
<evidence type="ECO:0000256" key="12">
    <source>
        <dbReference type="ARBA" id="ARBA00023049"/>
    </source>
</evidence>
<feature type="active site" evidence="15">
    <location>
        <position position="429"/>
    </location>
</feature>
<evidence type="ECO:0000256" key="2">
    <source>
        <dbReference type="ARBA" id="ARBA00010044"/>
    </source>
</evidence>
<dbReference type="EMBL" id="NFZT01000001">
    <property type="protein sequence ID" value="OWV32390.1"/>
    <property type="molecule type" value="Genomic_DNA"/>
</dbReference>
<feature type="domain" description="AAA+ ATPase" evidence="18">
    <location>
        <begin position="198"/>
        <end position="337"/>
    </location>
</feature>
<feature type="binding site" evidence="15">
    <location>
        <position position="432"/>
    </location>
    <ligand>
        <name>Zn(2+)</name>
        <dbReference type="ChEBI" id="CHEBI:29105"/>
        <note>catalytic</note>
    </ligand>
</feature>
<evidence type="ECO:0000256" key="7">
    <source>
        <dbReference type="ARBA" id="ARBA00022741"/>
    </source>
</evidence>
<keyword evidence="3 15" id="KW-1003">Cell membrane</keyword>
<dbReference type="GO" id="GO:0016887">
    <property type="term" value="F:ATP hydrolysis activity"/>
    <property type="evidence" value="ECO:0007669"/>
    <property type="project" value="UniProtKB-UniRule"/>
</dbReference>
<dbReference type="CDD" id="cd19501">
    <property type="entry name" value="RecA-like_FtsH"/>
    <property type="match status" value="1"/>
</dbReference>
<evidence type="ECO:0000256" key="9">
    <source>
        <dbReference type="ARBA" id="ARBA00022833"/>
    </source>
</evidence>
<evidence type="ECO:0000256" key="6">
    <source>
        <dbReference type="ARBA" id="ARBA00022723"/>
    </source>
</evidence>
<keyword evidence="20" id="KW-1185">Reference proteome</keyword>
<dbReference type="GO" id="GO:0004222">
    <property type="term" value="F:metalloendopeptidase activity"/>
    <property type="evidence" value="ECO:0007669"/>
    <property type="project" value="InterPro"/>
</dbReference>
<evidence type="ECO:0000256" key="1">
    <source>
        <dbReference type="ARBA" id="ARBA00004370"/>
    </source>
</evidence>
<evidence type="ECO:0000256" key="15">
    <source>
        <dbReference type="HAMAP-Rule" id="MF_01458"/>
    </source>
</evidence>
<dbReference type="InterPro" id="IPR037219">
    <property type="entry name" value="Peptidase_M41-like"/>
</dbReference>
<dbReference type="FunFam" id="1.10.8.60:FF:000001">
    <property type="entry name" value="ATP-dependent zinc metalloprotease FtsH"/>
    <property type="match status" value="1"/>
</dbReference>
<dbReference type="InterPro" id="IPR003960">
    <property type="entry name" value="ATPase_AAA_CS"/>
</dbReference>
<dbReference type="EC" id="3.4.24.-" evidence="15"/>
<dbReference type="Proteomes" id="UP000198462">
    <property type="component" value="Unassembled WGS sequence"/>
</dbReference>
<dbReference type="InterPro" id="IPR027417">
    <property type="entry name" value="P-loop_NTPase"/>
</dbReference>
<evidence type="ECO:0000256" key="10">
    <source>
        <dbReference type="ARBA" id="ARBA00022840"/>
    </source>
</evidence>
<keyword evidence="9 15" id="KW-0862">Zinc</keyword>
<dbReference type="Gene3D" id="3.40.50.300">
    <property type="entry name" value="P-loop containing nucleotide triphosphate hydrolases"/>
    <property type="match status" value="1"/>
</dbReference>
<dbReference type="Pfam" id="PF00004">
    <property type="entry name" value="AAA"/>
    <property type="match status" value="1"/>
</dbReference>
<keyword evidence="8 15" id="KW-0378">Hydrolase</keyword>
<feature type="transmembrane region" description="Helical" evidence="15">
    <location>
        <begin position="18"/>
        <end position="37"/>
    </location>
</feature>
<dbReference type="PROSITE" id="PS00674">
    <property type="entry name" value="AAA"/>
    <property type="match status" value="1"/>
</dbReference>
<feature type="binding site" evidence="15">
    <location>
        <position position="428"/>
    </location>
    <ligand>
        <name>Zn(2+)</name>
        <dbReference type="ChEBI" id="CHEBI:29105"/>
        <note>catalytic</note>
    </ligand>
</feature>
<comment type="similarity">
    <text evidence="16">Belongs to the AAA ATPase family.</text>
</comment>
<reference evidence="20" key="1">
    <citation type="submission" date="2017-05" db="EMBL/GenBank/DDBJ databases">
        <authorList>
            <person name="Lin X."/>
        </authorList>
    </citation>
    <scope>NUCLEOTIDE SEQUENCE [LARGE SCALE GENOMIC DNA]</scope>
    <source>
        <strain evidence="20">JLT2012</strain>
    </source>
</reference>
<evidence type="ECO:0000256" key="13">
    <source>
        <dbReference type="ARBA" id="ARBA00023136"/>
    </source>
</evidence>
<evidence type="ECO:0000256" key="11">
    <source>
        <dbReference type="ARBA" id="ARBA00022989"/>
    </source>
</evidence>
<dbReference type="STRING" id="1234595.C725_1085"/>
<name>A0A219B238_9SPHN</name>
<proteinExistence type="inferred from homology"/>
<dbReference type="SUPFAM" id="SSF140990">
    <property type="entry name" value="FtsH protease domain-like"/>
    <property type="match status" value="1"/>
</dbReference>
<dbReference type="GO" id="GO:0008270">
    <property type="term" value="F:zinc ion binding"/>
    <property type="evidence" value="ECO:0007669"/>
    <property type="project" value="UniProtKB-UniRule"/>
</dbReference>
<sequence length="653" mass="70617">MSDQDPNKKSPPPWTKNLAIWAVIVLALIVGVSLFGGQSGSSSATAIAYSDFIEKVEEGSVEAVEIRGREIAGRMTNGQEFQTYAPEDPGLVERLEDQDVTFNAQPEESRSLLGAILINMLPMLLLIGIWIFFMRQMQNGAGRGAMGFGKSRAKMLTEKHGRVTFDDVAGINEAREELEEIVDFLKDPSKFSRLGGKIPKGALLVGPPGTGKTLLARAIAGEAGVPFFTISGSDFVEMFVGVGASRVRDMFEQAKKSAPCIIFIDEIDAVGRHRGAGLGGGNDEREQTLNQLLVEMDGFDANEGIIIIAATNRPDVLDPALLRPGRFDRQVVVPRPDIEGREKILEVHMKKVPLAPDVVARTIARGTPGFSGADLANLVNEAALLAARKGKRLVGMAEFEEAKDKVMMGSERKTMVMTEDEKKMTAYHEAGHALVALHEPASDPIHKATIIPRGRALGMVMRLPERDEYSYHRDKMHANMAVAMGGRVAEEIIFGYDKVSSGASGDIQYATDLARNMVTQWGMSDKVGPVMLTENQQEVFLGQQLSQQKNVSEATAQLIDAEVKRVIEEGYQRAKDVLGGHEEQLHALAGALLEYETLSGDEIKTLMDGGSIDRSSAKAKPVISTAGVSAIPKSGKRSGRRGGDEPDGLPEGA</sequence>
<dbReference type="HAMAP" id="MF_01458">
    <property type="entry name" value="FtsH"/>
    <property type="match status" value="1"/>
</dbReference>
<dbReference type="GO" id="GO:0005886">
    <property type="term" value="C:plasma membrane"/>
    <property type="evidence" value="ECO:0007669"/>
    <property type="project" value="UniProtKB-SubCell"/>
</dbReference>
<feature type="binding site" evidence="15">
    <location>
        <begin position="206"/>
        <end position="213"/>
    </location>
    <ligand>
        <name>ATP</name>
        <dbReference type="ChEBI" id="CHEBI:30616"/>
    </ligand>
</feature>
<comment type="caution">
    <text evidence="19">The sequence shown here is derived from an EMBL/GenBank/DDBJ whole genome shotgun (WGS) entry which is preliminary data.</text>
</comment>
<evidence type="ECO:0000313" key="19">
    <source>
        <dbReference type="EMBL" id="OWV32390.1"/>
    </source>
</evidence>
<evidence type="ECO:0000256" key="8">
    <source>
        <dbReference type="ARBA" id="ARBA00022801"/>
    </source>
</evidence>
<protein>
    <recommendedName>
        <fullName evidence="15">ATP-dependent zinc metalloprotease FtsH</fullName>
        <ecNumber evidence="15">3.4.24.-</ecNumber>
    </recommendedName>
</protein>
<keyword evidence="13 15" id="KW-0472">Membrane</keyword>
<dbReference type="Pfam" id="PF01434">
    <property type="entry name" value="Peptidase_M41"/>
    <property type="match status" value="1"/>
</dbReference>
<evidence type="ECO:0000256" key="4">
    <source>
        <dbReference type="ARBA" id="ARBA00022670"/>
    </source>
</evidence>
<gene>
    <name evidence="15" type="primary">ftsH</name>
    <name evidence="19" type="ORF">B5C34_02255</name>
</gene>
<keyword evidence="19" id="KW-0131">Cell cycle</keyword>
<dbReference type="InterPro" id="IPR011546">
    <property type="entry name" value="Pept_M41_FtsH_extracell"/>
</dbReference>
<dbReference type="InterPro" id="IPR005936">
    <property type="entry name" value="FtsH"/>
</dbReference>
<evidence type="ECO:0000256" key="3">
    <source>
        <dbReference type="ARBA" id="ARBA00022475"/>
    </source>
</evidence>
<dbReference type="Gene3D" id="1.10.8.60">
    <property type="match status" value="1"/>
</dbReference>
<dbReference type="PANTHER" id="PTHR23076">
    <property type="entry name" value="METALLOPROTEASE M41 FTSH"/>
    <property type="match status" value="1"/>
</dbReference>
<dbReference type="NCBIfam" id="TIGR01241">
    <property type="entry name" value="FtsH_fam"/>
    <property type="match status" value="1"/>
</dbReference>
<dbReference type="InterPro" id="IPR000642">
    <property type="entry name" value="Peptidase_M41"/>
</dbReference>
<keyword evidence="7 15" id="KW-0547">Nucleotide-binding</keyword>
<accession>A0A219B238</accession>
<comment type="similarity">
    <text evidence="2 15">In the C-terminal section; belongs to the peptidase M41 family.</text>
</comment>